<comment type="caution">
    <text evidence="2">The sequence shown here is derived from an EMBL/GenBank/DDBJ whole genome shotgun (WGS) entry which is preliminary data.</text>
</comment>
<evidence type="ECO:0000313" key="3">
    <source>
        <dbReference type="Proteomes" id="UP000004892"/>
    </source>
</evidence>
<feature type="transmembrane region" description="Helical" evidence="1">
    <location>
        <begin position="15"/>
        <end position="32"/>
    </location>
</feature>
<dbReference type="AlphaFoldDB" id="H1DIW2"/>
<evidence type="ECO:0000313" key="2">
    <source>
        <dbReference type="EMBL" id="EHP46724.1"/>
    </source>
</evidence>
<dbReference type="Proteomes" id="UP000004892">
    <property type="component" value="Unassembled WGS sequence"/>
</dbReference>
<name>H1DIW2_9BACT</name>
<organism evidence="2 3">
    <name type="scientific">Odoribacter laneus YIT 12061</name>
    <dbReference type="NCBI Taxonomy" id="742817"/>
    <lineage>
        <taxon>Bacteria</taxon>
        <taxon>Pseudomonadati</taxon>
        <taxon>Bacteroidota</taxon>
        <taxon>Bacteroidia</taxon>
        <taxon>Bacteroidales</taxon>
        <taxon>Odoribacteraceae</taxon>
        <taxon>Odoribacter</taxon>
    </lineage>
</organism>
<dbReference type="PATRIC" id="fig|742817.3.peg.2506"/>
<keyword evidence="1" id="KW-0812">Transmembrane</keyword>
<protein>
    <submittedName>
        <fullName evidence="2">Uncharacterized protein</fullName>
    </submittedName>
</protein>
<accession>H1DIW2</accession>
<keyword evidence="1" id="KW-0472">Membrane</keyword>
<gene>
    <name evidence="2" type="ORF">HMPREF9449_02341</name>
</gene>
<proteinExistence type="predicted"/>
<keyword evidence="1" id="KW-1133">Transmembrane helix</keyword>
<dbReference type="EMBL" id="ADMC01000025">
    <property type="protein sequence ID" value="EHP46724.1"/>
    <property type="molecule type" value="Genomic_DNA"/>
</dbReference>
<dbReference type="HOGENOM" id="CLU_3064104_0_0_10"/>
<sequence length="53" mass="6412">MGPVKELLHQMDRKIFRFLLSGYSFVFVSLDNKKMTDEKWNNNDVLFTKYDDH</sequence>
<evidence type="ECO:0000256" key="1">
    <source>
        <dbReference type="SAM" id="Phobius"/>
    </source>
</evidence>
<dbReference type="STRING" id="742817.HMPREF9449_02341"/>
<keyword evidence="3" id="KW-1185">Reference proteome</keyword>
<reference evidence="2 3" key="1">
    <citation type="submission" date="2012-01" db="EMBL/GenBank/DDBJ databases">
        <title>The Genome Sequence of Odoribacter laneus YIT 12061.</title>
        <authorList>
            <consortium name="The Broad Institute Genome Sequencing Platform"/>
            <person name="Earl A."/>
            <person name="Ward D."/>
            <person name="Feldgarden M."/>
            <person name="Gevers D."/>
            <person name="Morotomi M."/>
            <person name="Young S.K."/>
            <person name="Zeng Q."/>
            <person name="Gargeya S."/>
            <person name="Fitzgerald M."/>
            <person name="Haas B."/>
            <person name="Abouelleil A."/>
            <person name="Alvarado L."/>
            <person name="Arachchi H.M."/>
            <person name="Berlin A."/>
            <person name="Chapman S.B."/>
            <person name="Gearin G."/>
            <person name="Goldberg J."/>
            <person name="Griggs A."/>
            <person name="Gujja S."/>
            <person name="Hansen M."/>
            <person name="Heiman D."/>
            <person name="Howarth C."/>
            <person name="Larimer J."/>
            <person name="Lui A."/>
            <person name="MacDonald P.J.P."/>
            <person name="McCowen C."/>
            <person name="Montmayeur A."/>
            <person name="Murphy C."/>
            <person name="Neiman D."/>
            <person name="Pearson M."/>
            <person name="Priest M."/>
            <person name="Roberts A."/>
            <person name="Saif S."/>
            <person name="Shea T."/>
            <person name="Sisk P."/>
            <person name="Stolte C."/>
            <person name="Sykes S."/>
            <person name="Wortman J."/>
            <person name="Nusbaum C."/>
            <person name="Birren B."/>
        </authorList>
    </citation>
    <scope>NUCLEOTIDE SEQUENCE [LARGE SCALE GENOMIC DNA]</scope>
    <source>
        <strain evidence="2 3">YIT 12061</strain>
    </source>
</reference>